<evidence type="ECO:0000313" key="2">
    <source>
        <dbReference type="Proteomes" id="UP000008316"/>
    </source>
</evidence>
<name>F2LRM6_BURGS</name>
<accession>F2LRM6</accession>
<keyword evidence="2" id="KW-1185">Reference proteome</keyword>
<organism evidence="1 2">
    <name type="scientific">Burkholderia gladioli (strain BSR3)</name>
    <dbReference type="NCBI Taxonomy" id="999541"/>
    <lineage>
        <taxon>Bacteria</taxon>
        <taxon>Pseudomonadati</taxon>
        <taxon>Pseudomonadota</taxon>
        <taxon>Betaproteobacteria</taxon>
        <taxon>Burkholderiales</taxon>
        <taxon>Burkholderiaceae</taxon>
        <taxon>Burkholderia</taxon>
    </lineage>
</organism>
<reference evidence="1 2" key="1">
    <citation type="journal article" date="2011" name="J. Bacteriol.">
        <title>Complete genome sequence of Burkholderia gladioli BSR3.</title>
        <authorList>
            <person name="Seo Y.S."/>
            <person name="Lim J."/>
            <person name="Choi B.S."/>
            <person name="Kim H."/>
            <person name="Goo E."/>
            <person name="Lee B."/>
            <person name="Lim J.S."/>
            <person name="Choi I.Y."/>
            <person name="Moon J.S."/>
            <person name="Kim J."/>
            <person name="Hwang I."/>
        </authorList>
    </citation>
    <scope>NUCLEOTIDE SEQUENCE [LARGE SCALE GENOMIC DNA]</scope>
    <source>
        <strain evidence="2">BSR3</strain>
    </source>
</reference>
<dbReference type="AlphaFoldDB" id="F2LRM6"/>
<geneLocation type="plasmid" evidence="1 2">
    <name>bgla_1p</name>
</geneLocation>
<dbReference type="EMBL" id="CP002601">
    <property type="protein sequence ID" value="AEA65520.1"/>
    <property type="molecule type" value="Genomic_DNA"/>
</dbReference>
<sequence length="249" mass="28091">MDGNLVKKRMRDVDAAIEHIARTKRKISAGEVSPCEFVHCCEDLAIGHATIGLYDYFVLGDLSSLKHKIYLSCALKLTAINWVPGGRELIEPEYLLYALFSDSELIIQKFLAANRRMCGMECDGPLSDRSCDHMFELAAIRSGSALSERVRRKFMVFSGDGSLKGEEDFFASLVIGGRRGIEENIYRGIAREIGAVNDEKCFCFMATLKTKLCWRNNLNVQIEHPSVPMGLMPVRPLDCYESTYKFIRI</sequence>
<dbReference type="Proteomes" id="UP000008316">
    <property type="component" value="Plasmid bgla_1p"/>
</dbReference>
<dbReference type="KEGG" id="bgd:bgla_1p1250"/>
<protein>
    <submittedName>
        <fullName evidence="1">Uncharacterized protein</fullName>
    </submittedName>
</protein>
<gene>
    <name evidence="1" type="ordered locus">bgla_1p1250</name>
</gene>
<evidence type="ECO:0000313" key="1">
    <source>
        <dbReference type="EMBL" id="AEA65520.1"/>
    </source>
</evidence>
<dbReference type="HOGENOM" id="CLU_077371_1_0_4"/>
<proteinExistence type="predicted"/>
<keyword evidence="1" id="KW-0614">Plasmid</keyword>